<feature type="domain" description="Thioester reductase (TE)" evidence="12">
    <location>
        <begin position="18"/>
        <end position="285"/>
    </location>
</feature>
<keyword evidence="6" id="KW-1133">Transmembrane helix</keyword>
<comment type="catalytic activity">
    <reaction evidence="9 10">
        <text>a long-chain fatty acyl-CoA + 2 NADPH + 2 H(+) = a long-chain primary fatty alcohol + 2 NADP(+) + CoA</text>
        <dbReference type="Rhea" id="RHEA:52716"/>
        <dbReference type="ChEBI" id="CHEBI:15378"/>
        <dbReference type="ChEBI" id="CHEBI:57287"/>
        <dbReference type="ChEBI" id="CHEBI:57783"/>
        <dbReference type="ChEBI" id="CHEBI:58349"/>
        <dbReference type="ChEBI" id="CHEBI:77396"/>
        <dbReference type="ChEBI" id="CHEBI:83139"/>
        <dbReference type="EC" id="1.2.1.84"/>
    </reaction>
</comment>
<evidence type="ECO:0000256" key="9">
    <source>
        <dbReference type="ARBA" id="ARBA00052530"/>
    </source>
</evidence>
<dbReference type="CDD" id="cd05236">
    <property type="entry name" value="FAR-N_SDR_e"/>
    <property type="match status" value="1"/>
</dbReference>
<dbReference type="EMBL" id="OU896717">
    <property type="protein sequence ID" value="CAH1118467.1"/>
    <property type="molecule type" value="Genomic_DNA"/>
</dbReference>
<evidence type="ECO:0000313" key="13">
    <source>
        <dbReference type="EMBL" id="CAH1118467.1"/>
    </source>
</evidence>
<feature type="domain" description="Fatty acyl-CoA reductase C-terminal" evidence="11">
    <location>
        <begin position="362"/>
        <end position="454"/>
    </location>
</feature>
<proteinExistence type="inferred from homology"/>
<dbReference type="InterPro" id="IPR026055">
    <property type="entry name" value="FAR"/>
</dbReference>
<accession>A0A9P0DIR3</accession>
<dbReference type="GO" id="GO:0080019">
    <property type="term" value="F:alcohol-forming very long-chain fatty acyl-CoA reductase activity"/>
    <property type="evidence" value="ECO:0007669"/>
    <property type="project" value="InterPro"/>
</dbReference>
<protein>
    <recommendedName>
        <fullName evidence="10">Fatty acyl-CoA reductase</fullName>
        <ecNumber evidence="10">1.2.1.84</ecNumber>
    </recommendedName>
</protein>
<comment type="similarity">
    <text evidence="2 10">Belongs to the fatty acyl-CoA reductase family.</text>
</comment>
<evidence type="ECO:0000256" key="5">
    <source>
        <dbReference type="ARBA" id="ARBA00022857"/>
    </source>
</evidence>
<dbReference type="CDD" id="cd09071">
    <property type="entry name" value="FAR_C"/>
    <property type="match status" value="1"/>
</dbReference>
<dbReference type="InterPro" id="IPR013120">
    <property type="entry name" value="FAR_NAD-bd"/>
</dbReference>
<dbReference type="SUPFAM" id="SSF51735">
    <property type="entry name" value="NAD(P)-binding Rossmann-fold domains"/>
    <property type="match status" value="1"/>
</dbReference>
<evidence type="ECO:0000256" key="10">
    <source>
        <dbReference type="RuleBase" id="RU363097"/>
    </source>
</evidence>
<dbReference type="InterPro" id="IPR033640">
    <property type="entry name" value="FAR_C"/>
</dbReference>
<dbReference type="PANTHER" id="PTHR11011:SF60">
    <property type="entry name" value="FATTY ACYL-COA REDUCTASE-RELATED"/>
    <property type="match status" value="1"/>
</dbReference>
<comment type="subcellular location">
    <subcellularLocation>
        <location evidence="1">Membrane</location>
        <topology evidence="1">Multi-pass membrane protein</topology>
    </subcellularLocation>
</comment>
<evidence type="ECO:0000256" key="6">
    <source>
        <dbReference type="ARBA" id="ARBA00022989"/>
    </source>
</evidence>
<evidence type="ECO:0000259" key="11">
    <source>
        <dbReference type="Pfam" id="PF03015"/>
    </source>
</evidence>
<keyword evidence="14" id="KW-1185">Reference proteome</keyword>
<evidence type="ECO:0000256" key="7">
    <source>
        <dbReference type="ARBA" id="ARBA00023098"/>
    </source>
</evidence>
<organism evidence="13 14">
    <name type="scientific">Phaedon cochleariae</name>
    <name type="common">Mustard beetle</name>
    <dbReference type="NCBI Taxonomy" id="80249"/>
    <lineage>
        <taxon>Eukaryota</taxon>
        <taxon>Metazoa</taxon>
        <taxon>Ecdysozoa</taxon>
        <taxon>Arthropoda</taxon>
        <taxon>Hexapoda</taxon>
        <taxon>Insecta</taxon>
        <taxon>Pterygota</taxon>
        <taxon>Neoptera</taxon>
        <taxon>Endopterygota</taxon>
        <taxon>Coleoptera</taxon>
        <taxon>Polyphaga</taxon>
        <taxon>Cucujiformia</taxon>
        <taxon>Chrysomeloidea</taxon>
        <taxon>Chrysomelidae</taxon>
        <taxon>Chrysomelinae</taxon>
        <taxon>Chrysomelini</taxon>
        <taxon>Phaedon</taxon>
    </lineage>
</organism>
<sequence length="500" mass="56842">MEDHSHIQEFYKGRNVFITGGTGFMGKTLIEKLLRSTEVNTLYLLIREKKGKNIHTRIDELFDDVVFDRLKRECPKFRHRIETVPGDCCLSGLGLSIADRRTLVEKVHVVFHVAATLRFDENLKVAYGINVNGAKDVVNLARQMENLKSLVHVSTAYSNCPYGDIEEKVYECPINYEHVQSVIEKVSKAEVELITPRILGNWPNTYTFTKALAENMLKDIGAGLPIAIFRPSIVISTYKEPIPGWIDNLYGPTGVVAGAISGVLRVVANNPDNTCDLVPVDTCVAGLVAAAWDVSSKDSERSTGNIVVYNYVSSEENRLTWGEFHSLNLIQGYKNPSANSLWEVFVLVTPNMFLYWLLRILLHTLPGAMMDFAAILTGNKPRVTTLYKKIHKFTDILLYFSIRSWKFSNKNTQNLWQKLSEKDKQLFPLSLKTVCWLEYFRTYIKGVRKHLLKESDDTLESALRRNKRFSMIGKVLKYGLIFVACSTLSRMISNVYSFIL</sequence>
<dbReference type="PANTHER" id="PTHR11011">
    <property type="entry name" value="MALE STERILITY PROTEIN 2-RELATED"/>
    <property type="match status" value="1"/>
</dbReference>
<keyword evidence="3 10" id="KW-0444">Lipid biosynthesis</keyword>
<dbReference type="InterPro" id="IPR036291">
    <property type="entry name" value="NAD(P)-bd_dom_sf"/>
</dbReference>
<keyword evidence="8" id="KW-0472">Membrane</keyword>
<comment type="function">
    <text evidence="10">Catalyzes the reduction of fatty acyl-CoA to fatty alcohols.</text>
</comment>
<dbReference type="Pfam" id="PF03015">
    <property type="entry name" value="Sterile"/>
    <property type="match status" value="1"/>
</dbReference>
<evidence type="ECO:0000313" key="14">
    <source>
        <dbReference type="Proteomes" id="UP001153737"/>
    </source>
</evidence>
<dbReference type="Gene3D" id="3.40.50.720">
    <property type="entry name" value="NAD(P)-binding Rossmann-like Domain"/>
    <property type="match status" value="1"/>
</dbReference>
<dbReference type="FunFam" id="3.40.50.720:FF:000143">
    <property type="entry name" value="Fatty acyl-CoA reductase"/>
    <property type="match status" value="1"/>
</dbReference>
<keyword evidence="5 10" id="KW-0521">NADP</keyword>
<dbReference type="AlphaFoldDB" id="A0A9P0DIR3"/>
<keyword evidence="4" id="KW-0812">Transmembrane</keyword>
<keyword evidence="10" id="KW-0560">Oxidoreductase</keyword>
<reference evidence="13" key="1">
    <citation type="submission" date="2022-01" db="EMBL/GenBank/DDBJ databases">
        <authorList>
            <person name="King R."/>
        </authorList>
    </citation>
    <scope>NUCLEOTIDE SEQUENCE</scope>
</reference>
<evidence type="ECO:0000259" key="12">
    <source>
        <dbReference type="Pfam" id="PF07993"/>
    </source>
</evidence>
<dbReference type="EC" id="1.2.1.84" evidence="10"/>
<reference evidence="13" key="2">
    <citation type="submission" date="2022-10" db="EMBL/GenBank/DDBJ databases">
        <authorList>
            <consortium name="ENA_rothamsted_submissions"/>
            <consortium name="culmorum"/>
            <person name="King R."/>
        </authorList>
    </citation>
    <scope>NUCLEOTIDE SEQUENCE</scope>
</reference>
<evidence type="ECO:0000256" key="2">
    <source>
        <dbReference type="ARBA" id="ARBA00005928"/>
    </source>
</evidence>
<dbReference type="Pfam" id="PF07993">
    <property type="entry name" value="NAD_binding_4"/>
    <property type="match status" value="1"/>
</dbReference>
<evidence type="ECO:0000256" key="4">
    <source>
        <dbReference type="ARBA" id="ARBA00022692"/>
    </source>
</evidence>
<gene>
    <name evidence="13" type="ORF">PHAECO_LOCUS2195</name>
</gene>
<dbReference type="GO" id="GO:0005777">
    <property type="term" value="C:peroxisome"/>
    <property type="evidence" value="ECO:0007669"/>
    <property type="project" value="TreeGrafter"/>
</dbReference>
<evidence type="ECO:0000256" key="1">
    <source>
        <dbReference type="ARBA" id="ARBA00004141"/>
    </source>
</evidence>
<evidence type="ECO:0000256" key="8">
    <source>
        <dbReference type="ARBA" id="ARBA00023136"/>
    </source>
</evidence>
<dbReference type="GO" id="GO:0035336">
    <property type="term" value="P:long-chain fatty-acyl-CoA metabolic process"/>
    <property type="evidence" value="ECO:0007669"/>
    <property type="project" value="TreeGrafter"/>
</dbReference>
<dbReference type="GO" id="GO:0016020">
    <property type="term" value="C:membrane"/>
    <property type="evidence" value="ECO:0007669"/>
    <property type="project" value="UniProtKB-SubCell"/>
</dbReference>
<dbReference type="Proteomes" id="UP001153737">
    <property type="component" value="Chromosome 11"/>
</dbReference>
<dbReference type="OrthoDB" id="429813at2759"/>
<dbReference type="GO" id="GO:0102965">
    <property type="term" value="F:alcohol-forming long-chain fatty acyl-CoA reductase activity"/>
    <property type="evidence" value="ECO:0007669"/>
    <property type="project" value="UniProtKB-EC"/>
</dbReference>
<evidence type="ECO:0000256" key="3">
    <source>
        <dbReference type="ARBA" id="ARBA00022516"/>
    </source>
</evidence>
<name>A0A9P0DIR3_PHACE</name>
<keyword evidence="7 10" id="KW-0443">Lipid metabolism</keyword>